<name>A0A2M8KV22_9BACT</name>
<evidence type="ECO:0000313" key="3">
    <source>
        <dbReference type="Proteomes" id="UP000231569"/>
    </source>
</evidence>
<evidence type="ECO:0000256" key="1">
    <source>
        <dbReference type="SAM" id="MobiDB-lite"/>
    </source>
</evidence>
<sequence length="561" mass="62842">MESQPDNVLLPTAEQQSAIPDSQPTDPVETAAKKILQTPVTRKNLLRGILGGTLAALLRSAGSVQAPSNLNLSDEEFQNRPKSSEEKTKIITHETLSVSLDEENIPLSYTVDGIEHIFTPEEKLQFLDAKKHAVELNEVEPIKYIPFTVDQPTQKVESEENPAQPVTTELPTDILSKEELKERGVSVVTSHKKDAAQFYIRKGAFEAGGILEPLALYNQHASPEEKMDLVYIIVNGNNISGRFRDEPQFEPYKDLAPYTGLPETIDSYRTTQIKSLQQQIDAARKNLGEAATYSDFQQLTQDLISLKETMMMYEKLPEEEILDLIQDDEPYGLQDDMYDDEKGFSTNTAFILVAAGKAFGSPTPKSYILSFSPFGEVLATTRDSIRPQSITDMTPTVHDTHLSPDRIPTQQGGNERNENAYLIDVDKRIPPGFIVYHETMHDQQVRVLPALAKKGLLNLLSIYNIITTYDQLPESNANLLGNNDFGLARPNLDEYAADVFAVEQIKRASDLWKKSQYRNDFGYSFVFSIPPSEERPYVSYILTSKSPSSIDHTLSQRDSSS</sequence>
<gene>
    <name evidence="2" type="ORF">COU89_01400</name>
</gene>
<evidence type="ECO:0000313" key="2">
    <source>
        <dbReference type="EMBL" id="PJE63788.1"/>
    </source>
</evidence>
<reference evidence="3" key="1">
    <citation type="submission" date="2017-09" db="EMBL/GenBank/DDBJ databases">
        <title>Depth-based differentiation of microbial function through sediment-hosted aquifers and enrichment of novel symbionts in the deep terrestrial subsurface.</title>
        <authorList>
            <person name="Probst A.J."/>
            <person name="Ladd B."/>
            <person name="Jarett J.K."/>
            <person name="Geller-Mcgrath D.E."/>
            <person name="Sieber C.M.K."/>
            <person name="Emerson J.B."/>
            <person name="Anantharaman K."/>
            <person name="Thomas B.C."/>
            <person name="Malmstrom R."/>
            <person name="Stieglmeier M."/>
            <person name="Klingl A."/>
            <person name="Woyke T."/>
            <person name="Ryan C.M."/>
            <person name="Banfield J.F."/>
        </authorList>
    </citation>
    <scope>NUCLEOTIDE SEQUENCE [LARGE SCALE GENOMIC DNA]</scope>
</reference>
<protein>
    <submittedName>
        <fullName evidence="2">Uncharacterized protein</fullName>
    </submittedName>
</protein>
<feature type="compositionally biased region" description="Polar residues" evidence="1">
    <location>
        <begin position="13"/>
        <end position="25"/>
    </location>
</feature>
<feature type="region of interest" description="Disordered" evidence="1">
    <location>
        <begin position="389"/>
        <end position="414"/>
    </location>
</feature>
<comment type="caution">
    <text evidence="2">The sequence shown here is derived from an EMBL/GenBank/DDBJ whole genome shotgun (WGS) entry which is preliminary data.</text>
</comment>
<proteinExistence type="predicted"/>
<dbReference type="EMBL" id="PFEE01000030">
    <property type="protein sequence ID" value="PJE63788.1"/>
    <property type="molecule type" value="Genomic_DNA"/>
</dbReference>
<dbReference type="AlphaFoldDB" id="A0A2M8KV22"/>
<accession>A0A2M8KV22</accession>
<feature type="region of interest" description="Disordered" evidence="1">
    <location>
        <begin position="1"/>
        <end position="28"/>
    </location>
</feature>
<dbReference type="Proteomes" id="UP000231569">
    <property type="component" value="Unassembled WGS sequence"/>
</dbReference>
<organism evidence="2 3">
    <name type="scientific">Candidatus Roizmanbacteria bacterium CG10_big_fil_rev_8_21_14_0_10_45_7</name>
    <dbReference type="NCBI Taxonomy" id="1974854"/>
    <lineage>
        <taxon>Bacteria</taxon>
        <taxon>Candidatus Roizmaniibacteriota</taxon>
    </lineage>
</organism>